<feature type="compositionally biased region" description="Polar residues" evidence="1">
    <location>
        <begin position="77"/>
        <end position="88"/>
    </location>
</feature>
<dbReference type="EMBL" id="JAKKSL010000001">
    <property type="protein sequence ID" value="MCI2282699.1"/>
    <property type="molecule type" value="Genomic_DNA"/>
</dbReference>
<keyword evidence="3" id="KW-1185">Reference proteome</keyword>
<proteinExistence type="predicted"/>
<protein>
    <submittedName>
        <fullName evidence="2">NAD(P)-binding protein</fullName>
    </submittedName>
</protein>
<name>A0ABS9WXU0_9GAMM</name>
<comment type="caution">
    <text evidence="2">The sequence shown here is derived from an EMBL/GenBank/DDBJ whole genome shotgun (WGS) entry which is preliminary data.</text>
</comment>
<dbReference type="Pfam" id="PF13450">
    <property type="entry name" value="NAD_binding_8"/>
    <property type="match status" value="1"/>
</dbReference>
<evidence type="ECO:0000313" key="3">
    <source>
        <dbReference type="Proteomes" id="UP001139646"/>
    </source>
</evidence>
<dbReference type="Proteomes" id="UP001139646">
    <property type="component" value="Unassembled WGS sequence"/>
</dbReference>
<reference evidence="2" key="1">
    <citation type="submission" date="2022-01" db="EMBL/GenBank/DDBJ databases">
        <title>Colwellia maritima, isolated from seawater.</title>
        <authorList>
            <person name="Kristyanto S."/>
            <person name="Jung J."/>
            <person name="Jeon C.O."/>
        </authorList>
    </citation>
    <scope>NUCLEOTIDE SEQUENCE</scope>
    <source>
        <strain evidence="2">MSW7</strain>
    </source>
</reference>
<sequence>MSFDICIIGSGAGASPIAYRMAQAGAKVLVLEKGPWLTEKEFFKDELTVSLHDAYNPKLADEQHVIEEEYEDADGNSFWQGQPTSESGWSLVER</sequence>
<gene>
    <name evidence="2" type="ORF">L3081_03840</name>
</gene>
<evidence type="ECO:0000256" key="1">
    <source>
        <dbReference type="SAM" id="MobiDB-lite"/>
    </source>
</evidence>
<dbReference type="RefSeq" id="WP_242283624.1">
    <property type="nucleotide sequence ID" value="NZ_JAKKSL010000001.1"/>
</dbReference>
<evidence type="ECO:0000313" key="2">
    <source>
        <dbReference type="EMBL" id="MCI2282699.1"/>
    </source>
</evidence>
<feature type="region of interest" description="Disordered" evidence="1">
    <location>
        <begin position="72"/>
        <end position="94"/>
    </location>
</feature>
<accession>A0ABS9WXU0</accession>
<organism evidence="2 3">
    <name type="scientific">Colwellia maritima</name>
    <dbReference type="NCBI Taxonomy" id="2912588"/>
    <lineage>
        <taxon>Bacteria</taxon>
        <taxon>Pseudomonadati</taxon>
        <taxon>Pseudomonadota</taxon>
        <taxon>Gammaproteobacteria</taxon>
        <taxon>Alteromonadales</taxon>
        <taxon>Colwelliaceae</taxon>
        <taxon>Colwellia</taxon>
    </lineage>
</organism>